<evidence type="ECO:0000313" key="9">
    <source>
        <dbReference type="EMBL" id="RST98739.1"/>
    </source>
</evidence>
<dbReference type="InterPro" id="IPR007168">
    <property type="entry name" value="Phageshock_PspC_N"/>
</dbReference>
<feature type="transmembrane region" description="Helical" evidence="7">
    <location>
        <begin position="34"/>
        <end position="57"/>
    </location>
</feature>
<evidence type="ECO:0000256" key="2">
    <source>
        <dbReference type="ARBA" id="ARBA00022475"/>
    </source>
</evidence>
<proteinExistence type="predicted"/>
<feature type="domain" description="Phage shock protein PspC N-terminal" evidence="8">
    <location>
        <begin position="3"/>
        <end position="60"/>
    </location>
</feature>
<keyword evidence="5 7" id="KW-0472">Membrane</keyword>
<keyword evidence="10" id="KW-1185">Reference proteome</keyword>
<protein>
    <submittedName>
        <fullName evidence="9">PspC family transcriptional regulator</fullName>
    </submittedName>
</protein>
<evidence type="ECO:0000256" key="3">
    <source>
        <dbReference type="ARBA" id="ARBA00022692"/>
    </source>
</evidence>
<dbReference type="AlphaFoldDB" id="A0A429ZXV7"/>
<gene>
    <name evidence="9" type="ORF">CBF37_06740</name>
</gene>
<evidence type="ECO:0000256" key="6">
    <source>
        <dbReference type="SAM" id="MobiDB-lite"/>
    </source>
</evidence>
<sequence length="96" mass="10662">MKKRLTKSSDNVVISGVLGGIADYLKVDPTIVRIIYVILTFSTAFAGIPMYIIMALVMPSGRKNTYQGSSKQYQGGKGQPKRKEAQKIDDDDWSDF</sequence>
<comment type="subcellular location">
    <subcellularLocation>
        <location evidence="1">Cell membrane</location>
        <topology evidence="1">Single-pass membrane protein</topology>
    </subcellularLocation>
</comment>
<evidence type="ECO:0000256" key="1">
    <source>
        <dbReference type="ARBA" id="ARBA00004162"/>
    </source>
</evidence>
<evidence type="ECO:0000256" key="5">
    <source>
        <dbReference type="ARBA" id="ARBA00023136"/>
    </source>
</evidence>
<organism evidence="9 10">
    <name type="scientific">Vagococcus vulneris</name>
    <dbReference type="NCBI Taxonomy" id="1977869"/>
    <lineage>
        <taxon>Bacteria</taxon>
        <taxon>Bacillati</taxon>
        <taxon>Bacillota</taxon>
        <taxon>Bacilli</taxon>
        <taxon>Lactobacillales</taxon>
        <taxon>Enterococcaceae</taxon>
        <taxon>Vagococcus</taxon>
    </lineage>
</organism>
<name>A0A429ZXV7_9ENTE</name>
<keyword evidence="3 7" id="KW-0812">Transmembrane</keyword>
<keyword evidence="4 7" id="KW-1133">Transmembrane helix</keyword>
<evidence type="ECO:0000256" key="7">
    <source>
        <dbReference type="SAM" id="Phobius"/>
    </source>
</evidence>
<keyword evidence="2" id="KW-1003">Cell membrane</keyword>
<dbReference type="PANTHER" id="PTHR33885">
    <property type="entry name" value="PHAGE SHOCK PROTEIN C"/>
    <property type="match status" value="1"/>
</dbReference>
<dbReference type="OrthoDB" id="9815286at2"/>
<evidence type="ECO:0000313" key="10">
    <source>
        <dbReference type="Proteomes" id="UP000287857"/>
    </source>
</evidence>
<reference evidence="9 10" key="1">
    <citation type="submission" date="2017-05" db="EMBL/GenBank/DDBJ databases">
        <title>Vagococcus spp. assemblies.</title>
        <authorList>
            <person name="Gulvik C.A."/>
        </authorList>
    </citation>
    <scope>NUCLEOTIDE SEQUENCE [LARGE SCALE GENOMIC DNA]</scope>
    <source>
        <strain evidence="9 10">SS1995</strain>
    </source>
</reference>
<accession>A0A429ZXV7</accession>
<dbReference type="Pfam" id="PF04024">
    <property type="entry name" value="PspC"/>
    <property type="match status" value="1"/>
</dbReference>
<evidence type="ECO:0000259" key="8">
    <source>
        <dbReference type="Pfam" id="PF04024"/>
    </source>
</evidence>
<dbReference type="PANTHER" id="PTHR33885:SF3">
    <property type="entry name" value="PHAGE SHOCK PROTEIN C"/>
    <property type="match status" value="1"/>
</dbReference>
<comment type="caution">
    <text evidence="9">The sequence shown here is derived from an EMBL/GenBank/DDBJ whole genome shotgun (WGS) entry which is preliminary data.</text>
</comment>
<dbReference type="RefSeq" id="WP_125983980.1">
    <property type="nucleotide sequence ID" value="NZ_NGJS01000008.1"/>
</dbReference>
<dbReference type="GO" id="GO:0005886">
    <property type="term" value="C:plasma membrane"/>
    <property type="evidence" value="ECO:0007669"/>
    <property type="project" value="UniProtKB-SubCell"/>
</dbReference>
<dbReference type="EMBL" id="NGJS01000008">
    <property type="protein sequence ID" value="RST98739.1"/>
    <property type="molecule type" value="Genomic_DNA"/>
</dbReference>
<evidence type="ECO:0000256" key="4">
    <source>
        <dbReference type="ARBA" id="ARBA00022989"/>
    </source>
</evidence>
<feature type="region of interest" description="Disordered" evidence="6">
    <location>
        <begin position="63"/>
        <end position="96"/>
    </location>
</feature>
<dbReference type="Proteomes" id="UP000287857">
    <property type="component" value="Unassembled WGS sequence"/>
</dbReference>
<dbReference type="InterPro" id="IPR052027">
    <property type="entry name" value="PspC"/>
</dbReference>